<name>A1WKP3_VEREI</name>
<dbReference type="KEGG" id="vei:Veis_2455"/>
<dbReference type="STRING" id="391735.Veis_2455"/>
<keyword evidence="1" id="KW-0675">Receptor</keyword>
<evidence type="ECO:0000313" key="1">
    <source>
        <dbReference type="EMBL" id="ABM58200.1"/>
    </source>
</evidence>
<evidence type="ECO:0000313" key="2">
    <source>
        <dbReference type="Proteomes" id="UP000000374"/>
    </source>
</evidence>
<organism evidence="1 2">
    <name type="scientific">Verminephrobacter eiseniae (strain EF01-2)</name>
    <dbReference type="NCBI Taxonomy" id="391735"/>
    <lineage>
        <taxon>Bacteria</taxon>
        <taxon>Pseudomonadati</taxon>
        <taxon>Pseudomonadota</taxon>
        <taxon>Betaproteobacteria</taxon>
        <taxon>Burkholderiales</taxon>
        <taxon>Comamonadaceae</taxon>
        <taxon>Verminephrobacter</taxon>
    </lineage>
</organism>
<reference evidence="2" key="1">
    <citation type="submission" date="2006-12" db="EMBL/GenBank/DDBJ databases">
        <title>Complete sequence of chromosome 1 of Verminephrobacter eiseniae EF01-2.</title>
        <authorList>
            <person name="Copeland A."/>
            <person name="Lucas S."/>
            <person name="Lapidus A."/>
            <person name="Barry K."/>
            <person name="Detter J.C."/>
            <person name="Glavina del Rio T."/>
            <person name="Dalin E."/>
            <person name="Tice H."/>
            <person name="Pitluck S."/>
            <person name="Chertkov O."/>
            <person name="Brettin T."/>
            <person name="Bruce D."/>
            <person name="Han C."/>
            <person name="Tapia R."/>
            <person name="Gilna P."/>
            <person name="Schmutz J."/>
            <person name="Larimer F."/>
            <person name="Land M."/>
            <person name="Hauser L."/>
            <person name="Kyrpides N."/>
            <person name="Kim E."/>
            <person name="Stahl D."/>
            <person name="Richardson P."/>
        </authorList>
    </citation>
    <scope>NUCLEOTIDE SEQUENCE [LARGE SCALE GENOMIC DNA]</scope>
    <source>
        <strain evidence="2">EF01-2</strain>
    </source>
</reference>
<dbReference type="EMBL" id="CP000542">
    <property type="protein sequence ID" value="ABM58200.1"/>
    <property type="molecule type" value="Genomic_DNA"/>
</dbReference>
<accession>A1WKP3</accession>
<dbReference type="InterPro" id="IPR028082">
    <property type="entry name" value="Peripla_BP_I"/>
</dbReference>
<keyword evidence="2" id="KW-1185">Reference proteome</keyword>
<proteinExistence type="predicted"/>
<dbReference type="SUPFAM" id="SSF53822">
    <property type="entry name" value="Periplasmic binding protein-like I"/>
    <property type="match status" value="1"/>
</dbReference>
<sequence length="92" mass="9696">MKKHLPIALPIAGVAILLAIRGLTHAEEIVVVEIGHADPLSGPSTHHGKDREHGVRLATKDLNSQGILILIGGKKARFESLGADDAAGKRAR</sequence>
<dbReference type="eggNOG" id="COG0683">
    <property type="taxonomic scope" value="Bacteria"/>
</dbReference>
<dbReference type="Gene3D" id="3.40.50.2300">
    <property type="match status" value="1"/>
</dbReference>
<dbReference type="Proteomes" id="UP000000374">
    <property type="component" value="Chromosome"/>
</dbReference>
<protein>
    <submittedName>
        <fullName evidence="1">Extracellular ligand-binding receptor</fullName>
    </submittedName>
</protein>
<gene>
    <name evidence="1" type="ordered locus">Veis_2455</name>
</gene>
<dbReference type="AlphaFoldDB" id="A1WKP3"/>
<dbReference type="HOGENOM" id="CLU_2412360_0_0_4"/>